<feature type="domain" description="Peptidase M16 N-terminal" evidence="6">
    <location>
        <begin position="123"/>
        <end position="269"/>
    </location>
</feature>
<comment type="similarity">
    <text evidence="2 4">Belongs to the peptidase M16 family.</text>
</comment>
<keyword evidence="9" id="KW-1185">Reference proteome</keyword>
<evidence type="ECO:0000259" key="7">
    <source>
        <dbReference type="Pfam" id="PF05193"/>
    </source>
</evidence>
<evidence type="ECO:0000256" key="5">
    <source>
        <dbReference type="SAM" id="MobiDB-lite"/>
    </source>
</evidence>
<organism evidence="8 9">
    <name type="scientific">Pararhodospirillum photometricum DSM 122</name>
    <dbReference type="NCBI Taxonomy" id="1150469"/>
    <lineage>
        <taxon>Bacteria</taxon>
        <taxon>Pseudomonadati</taxon>
        <taxon>Pseudomonadota</taxon>
        <taxon>Alphaproteobacteria</taxon>
        <taxon>Rhodospirillales</taxon>
        <taxon>Rhodospirillaceae</taxon>
        <taxon>Pararhodospirillum</taxon>
    </lineage>
</organism>
<dbReference type="GO" id="GO:0006508">
    <property type="term" value="P:proteolysis"/>
    <property type="evidence" value="ECO:0007669"/>
    <property type="project" value="InterPro"/>
</dbReference>
<feature type="domain" description="Peptidase M16 C-terminal" evidence="7">
    <location>
        <begin position="277"/>
        <end position="459"/>
    </location>
</feature>
<dbReference type="SUPFAM" id="SSF63411">
    <property type="entry name" value="LuxS/MPP-like metallohydrolase"/>
    <property type="match status" value="2"/>
</dbReference>
<name>H6SJU4_PARPM</name>
<dbReference type="STRING" id="1150469.RSPPHO_01633"/>
<dbReference type="GO" id="GO:0004222">
    <property type="term" value="F:metalloendopeptidase activity"/>
    <property type="evidence" value="ECO:0007669"/>
    <property type="project" value="UniProtKB-EC"/>
</dbReference>
<accession>H6SJU4</accession>
<dbReference type="InterPro" id="IPR011765">
    <property type="entry name" value="Pept_M16_N"/>
</dbReference>
<feature type="compositionally biased region" description="Pro residues" evidence="5">
    <location>
        <begin position="323"/>
        <end position="337"/>
    </location>
</feature>
<feature type="region of interest" description="Disordered" evidence="5">
    <location>
        <begin position="316"/>
        <end position="337"/>
    </location>
</feature>
<keyword evidence="3" id="KW-0645">Protease</keyword>
<evidence type="ECO:0000313" key="9">
    <source>
        <dbReference type="Proteomes" id="UP000033220"/>
    </source>
</evidence>
<evidence type="ECO:0000256" key="2">
    <source>
        <dbReference type="ARBA" id="ARBA00007261"/>
    </source>
</evidence>
<comment type="cofactor">
    <cofactor evidence="1">
        <name>Zn(2+)</name>
        <dbReference type="ChEBI" id="CHEBI:29105"/>
    </cofactor>
</comment>
<dbReference type="KEGG" id="rpm:RSPPHO_01633"/>
<protein>
    <submittedName>
        <fullName evidence="8">Peptidase M16-like</fullName>
        <ecNumber evidence="8">3.4.24.64</ecNumber>
    </submittedName>
</protein>
<dbReference type="Proteomes" id="UP000033220">
    <property type="component" value="Chromosome DSM 122"/>
</dbReference>
<dbReference type="Gene3D" id="3.30.830.10">
    <property type="entry name" value="Metalloenzyme, LuxS/M16 peptidase-like"/>
    <property type="match status" value="2"/>
</dbReference>
<dbReference type="eggNOG" id="COG0612">
    <property type="taxonomic scope" value="Bacteria"/>
</dbReference>
<sequence>MRARSSAFVCSPPAVWRAVLRVRGRGRGACRLRGKTLGRILGWFLLPSKENWPRRNPAVRIRPAMSVISSLRFPGRMRPGRFWSGRLWAVLSMIAVLGLSDAPRAQAQVFNPETFTLANGMRVVVLPDHRMPVVHHMVWYKVGAADEPQGKSGLAHLLEHLMFKGTDSVPPGEFSRRVARNGGQDNAFTGDDYTAYHQSIARDRLALVMGLEADRMAHLRLSEEDFQTERTVVREERRQRTDTEPSALLFERMGQALWGTHPYRNPIIGWEEELMALTRADALAFYERHYAPNNAILVVAGDITAAELKPLAEQTYGQVSARPTPPRGRPGSLPPPAEARVTVRHAQVHQSLLLRQYVAPSESADPEHLSAALSVLSTLLGEGATSRLYRSLVVEQKLAVSAGAGYHGDALDYGSVSLSAVPAEGVTLETLEHALDAELARLLQDGVGEEEVARARHRLTAGLVYARDSLSEGAQVFGTALTTGGSIEQVETWPQRIKAVTPEQVLAAARTVLGHKDRAVTGYLLPEETPGGQG</sequence>
<dbReference type="EC" id="3.4.24.64" evidence="8"/>
<dbReference type="InterPro" id="IPR050361">
    <property type="entry name" value="MPP/UQCRC_Complex"/>
</dbReference>
<dbReference type="EMBL" id="HE663493">
    <property type="protein sequence ID" value="CCG08259.1"/>
    <property type="molecule type" value="Genomic_DNA"/>
</dbReference>
<dbReference type="GO" id="GO:0046872">
    <property type="term" value="F:metal ion binding"/>
    <property type="evidence" value="ECO:0007669"/>
    <property type="project" value="InterPro"/>
</dbReference>
<dbReference type="MEROPS" id="M16.019"/>
<dbReference type="Pfam" id="PF05193">
    <property type="entry name" value="Peptidase_M16_C"/>
    <property type="match status" value="1"/>
</dbReference>
<dbReference type="AlphaFoldDB" id="H6SJU4"/>
<keyword evidence="3" id="KW-0482">Metalloprotease</keyword>
<evidence type="ECO:0000256" key="1">
    <source>
        <dbReference type="ARBA" id="ARBA00001947"/>
    </source>
</evidence>
<proteinExistence type="inferred from homology"/>
<dbReference type="HOGENOM" id="CLU_009902_1_0_5"/>
<dbReference type="InterPro" id="IPR011249">
    <property type="entry name" value="Metalloenz_LuxS/M16"/>
</dbReference>
<dbReference type="PANTHER" id="PTHR11851">
    <property type="entry name" value="METALLOPROTEASE"/>
    <property type="match status" value="1"/>
</dbReference>
<dbReference type="InterPro" id="IPR007863">
    <property type="entry name" value="Peptidase_M16_C"/>
</dbReference>
<evidence type="ECO:0000256" key="4">
    <source>
        <dbReference type="RuleBase" id="RU004447"/>
    </source>
</evidence>
<dbReference type="Pfam" id="PF00675">
    <property type="entry name" value="Peptidase_M16"/>
    <property type="match status" value="1"/>
</dbReference>
<reference evidence="8 9" key="1">
    <citation type="submission" date="2012-02" db="EMBL/GenBank/DDBJ databases">
        <title>Shotgun genome sequence of Phaeospirillum photometricum DSM 122.</title>
        <authorList>
            <person name="Duquesne K."/>
            <person name="Sturgis J."/>
        </authorList>
    </citation>
    <scope>NUCLEOTIDE SEQUENCE [LARGE SCALE GENOMIC DNA]</scope>
    <source>
        <strain evidence="9">DSM122</strain>
    </source>
</reference>
<dbReference type="PROSITE" id="PS00143">
    <property type="entry name" value="INSULINASE"/>
    <property type="match status" value="1"/>
</dbReference>
<keyword evidence="8" id="KW-0378">Hydrolase</keyword>
<dbReference type="PANTHER" id="PTHR11851:SF49">
    <property type="entry name" value="MITOCHONDRIAL-PROCESSING PEPTIDASE SUBUNIT ALPHA"/>
    <property type="match status" value="1"/>
</dbReference>
<evidence type="ECO:0000256" key="3">
    <source>
        <dbReference type="ARBA" id="ARBA00023049"/>
    </source>
</evidence>
<evidence type="ECO:0000259" key="6">
    <source>
        <dbReference type="Pfam" id="PF00675"/>
    </source>
</evidence>
<dbReference type="InterPro" id="IPR001431">
    <property type="entry name" value="Pept_M16_Zn_BS"/>
</dbReference>
<dbReference type="PATRIC" id="fig|1150469.3.peg.1838"/>
<evidence type="ECO:0000313" key="8">
    <source>
        <dbReference type="EMBL" id="CCG08259.1"/>
    </source>
</evidence>
<gene>
    <name evidence="8" type="ORF">RSPPHO_01633</name>
</gene>